<protein>
    <submittedName>
        <fullName evidence="2">Uncharacterized protein</fullName>
    </submittedName>
</protein>
<accession>A0AC34F318</accession>
<evidence type="ECO:0000313" key="2">
    <source>
        <dbReference type="WBParaSite" id="ES5_v2.g11380.t1"/>
    </source>
</evidence>
<sequence>MDDPSEANAQIPECKECRMNSSEALVGTWHVVLWSHNFLITVISDLNMQIDKLAANQPLSDQKSLFEWFADPPGVICPQLVVLSPAEATKFEFAYTIDPGLKPKSIINKWDRQFDGSILWHLTPKLQVHICPTFIEKDIIILRQIDSFPRCNNLIVLVRGDKKNFDKIDAIRDMIEEEGHTSIGTNALVRTRCIFS</sequence>
<evidence type="ECO:0000313" key="1">
    <source>
        <dbReference type="Proteomes" id="UP000887579"/>
    </source>
</evidence>
<reference evidence="2" key="1">
    <citation type="submission" date="2022-11" db="UniProtKB">
        <authorList>
            <consortium name="WormBaseParasite"/>
        </authorList>
    </citation>
    <scope>IDENTIFICATION</scope>
</reference>
<organism evidence="1 2">
    <name type="scientific">Panagrolaimus sp. ES5</name>
    <dbReference type="NCBI Taxonomy" id="591445"/>
    <lineage>
        <taxon>Eukaryota</taxon>
        <taxon>Metazoa</taxon>
        <taxon>Ecdysozoa</taxon>
        <taxon>Nematoda</taxon>
        <taxon>Chromadorea</taxon>
        <taxon>Rhabditida</taxon>
        <taxon>Tylenchina</taxon>
        <taxon>Panagrolaimomorpha</taxon>
        <taxon>Panagrolaimoidea</taxon>
        <taxon>Panagrolaimidae</taxon>
        <taxon>Panagrolaimus</taxon>
    </lineage>
</organism>
<proteinExistence type="predicted"/>
<dbReference type="WBParaSite" id="ES5_v2.g11380.t1">
    <property type="protein sequence ID" value="ES5_v2.g11380.t1"/>
    <property type="gene ID" value="ES5_v2.g11380"/>
</dbReference>
<name>A0AC34F318_9BILA</name>
<dbReference type="Proteomes" id="UP000887579">
    <property type="component" value="Unplaced"/>
</dbReference>